<evidence type="ECO:0000256" key="2">
    <source>
        <dbReference type="ARBA" id="ARBA00004653"/>
    </source>
</evidence>
<keyword evidence="12" id="KW-1185">Reference proteome</keyword>
<keyword evidence="6" id="KW-0967">Endosome</keyword>
<protein>
    <recommendedName>
        <fullName evidence="10">Transmembrane 9 superfamily member</fullName>
    </recommendedName>
</protein>
<dbReference type="GO" id="GO:0072657">
    <property type="term" value="P:protein localization to membrane"/>
    <property type="evidence" value="ECO:0007669"/>
    <property type="project" value="TreeGrafter"/>
</dbReference>
<evidence type="ECO:0000256" key="6">
    <source>
        <dbReference type="ARBA" id="ARBA00022753"/>
    </source>
</evidence>
<feature type="signal peptide" evidence="10">
    <location>
        <begin position="1"/>
        <end position="26"/>
    </location>
</feature>
<dbReference type="PANTHER" id="PTHR10766:SF119">
    <property type="entry name" value="TRANSMEMBRANE 9 SUPERFAMILY MEMBER 5"/>
    <property type="match status" value="1"/>
</dbReference>
<comment type="subcellular location">
    <subcellularLocation>
        <location evidence="1">Endosome membrane</location>
        <topology evidence="1">Multi-pass membrane protein</topology>
    </subcellularLocation>
    <subcellularLocation>
        <location evidence="2">Golgi apparatus membrane</location>
        <topology evidence="2">Multi-pass membrane protein</topology>
    </subcellularLocation>
</comment>
<name>A0AAW1KWD2_SAPOF</name>
<gene>
    <name evidence="11" type="ORF">RND81_05G251500</name>
</gene>
<evidence type="ECO:0000256" key="7">
    <source>
        <dbReference type="ARBA" id="ARBA00022989"/>
    </source>
</evidence>
<feature type="transmembrane region" description="Helical" evidence="10">
    <location>
        <begin position="488"/>
        <end position="511"/>
    </location>
</feature>
<feature type="transmembrane region" description="Helical" evidence="10">
    <location>
        <begin position="554"/>
        <end position="577"/>
    </location>
</feature>
<dbReference type="PANTHER" id="PTHR10766">
    <property type="entry name" value="TRANSMEMBRANE 9 SUPERFAMILY PROTEIN"/>
    <property type="match status" value="1"/>
</dbReference>
<evidence type="ECO:0000256" key="1">
    <source>
        <dbReference type="ARBA" id="ARBA00004337"/>
    </source>
</evidence>
<dbReference type="InterPro" id="IPR004240">
    <property type="entry name" value="EMP70"/>
</dbReference>
<evidence type="ECO:0000256" key="5">
    <source>
        <dbReference type="ARBA" id="ARBA00022729"/>
    </source>
</evidence>
<evidence type="ECO:0000313" key="11">
    <source>
        <dbReference type="EMBL" id="KAK9727006.1"/>
    </source>
</evidence>
<feature type="chain" id="PRO_5043100173" description="Transmembrane 9 superfamily member" evidence="10">
    <location>
        <begin position="27"/>
        <end position="592"/>
    </location>
</feature>
<organism evidence="11 12">
    <name type="scientific">Saponaria officinalis</name>
    <name type="common">Common soapwort</name>
    <name type="synonym">Lychnis saponaria</name>
    <dbReference type="NCBI Taxonomy" id="3572"/>
    <lineage>
        <taxon>Eukaryota</taxon>
        <taxon>Viridiplantae</taxon>
        <taxon>Streptophyta</taxon>
        <taxon>Embryophyta</taxon>
        <taxon>Tracheophyta</taxon>
        <taxon>Spermatophyta</taxon>
        <taxon>Magnoliopsida</taxon>
        <taxon>eudicotyledons</taxon>
        <taxon>Gunneridae</taxon>
        <taxon>Pentapetalae</taxon>
        <taxon>Caryophyllales</taxon>
        <taxon>Caryophyllaceae</taxon>
        <taxon>Caryophylleae</taxon>
        <taxon>Saponaria</taxon>
    </lineage>
</organism>
<keyword evidence="5 10" id="KW-0732">Signal</keyword>
<keyword evidence="7 10" id="KW-1133">Transmembrane helix</keyword>
<feature type="transmembrane region" description="Helical" evidence="10">
    <location>
        <begin position="235"/>
        <end position="257"/>
    </location>
</feature>
<evidence type="ECO:0000256" key="4">
    <source>
        <dbReference type="ARBA" id="ARBA00022692"/>
    </source>
</evidence>
<evidence type="ECO:0000256" key="8">
    <source>
        <dbReference type="ARBA" id="ARBA00023034"/>
    </source>
</evidence>
<keyword evidence="9 10" id="KW-0472">Membrane</keyword>
<dbReference type="AlphaFoldDB" id="A0AAW1KWD2"/>
<dbReference type="EMBL" id="JBDFQZ010000005">
    <property type="protein sequence ID" value="KAK9727006.1"/>
    <property type="molecule type" value="Genomic_DNA"/>
</dbReference>
<evidence type="ECO:0000313" key="12">
    <source>
        <dbReference type="Proteomes" id="UP001443914"/>
    </source>
</evidence>
<comment type="similarity">
    <text evidence="3 10">Belongs to the nonaspanin (TM9SF) (TC 9.A.2) family.</text>
</comment>
<accession>A0AAW1KWD2</accession>
<evidence type="ECO:0000256" key="10">
    <source>
        <dbReference type="RuleBase" id="RU363079"/>
    </source>
</evidence>
<dbReference type="Proteomes" id="UP001443914">
    <property type="component" value="Unassembled WGS sequence"/>
</dbReference>
<keyword evidence="4 10" id="KW-0812">Transmembrane</keyword>
<dbReference type="GO" id="GO:0010008">
    <property type="term" value="C:endosome membrane"/>
    <property type="evidence" value="ECO:0007669"/>
    <property type="project" value="UniProtKB-SubCell"/>
</dbReference>
<evidence type="ECO:0000256" key="9">
    <source>
        <dbReference type="ARBA" id="ARBA00023136"/>
    </source>
</evidence>
<comment type="caution">
    <text evidence="11">The sequence shown here is derived from an EMBL/GenBank/DDBJ whole genome shotgun (WGS) entry which is preliminary data.</text>
</comment>
<feature type="transmembrane region" description="Helical" evidence="10">
    <location>
        <begin position="523"/>
        <end position="542"/>
    </location>
</feature>
<keyword evidence="8" id="KW-0333">Golgi apparatus</keyword>
<evidence type="ECO:0000256" key="3">
    <source>
        <dbReference type="ARBA" id="ARBA00005227"/>
    </source>
</evidence>
<dbReference type="Pfam" id="PF02990">
    <property type="entry name" value="EMP70"/>
    <property type="match status" value="1"/>
</dbReference>
<sequence length="592" mass="67390">MLKIHILLQIIVTALINFWVLPISSSFSSPINHVYSVGDQVPFFANKVGPLNNPSETYEYYELPFCPPDQLIKKKESLGEVLNGDRLTNTRYDIKFKEIKERTILCTKTLKREEVKKFRDAIQREFYFQMHYDDLPFWGFIGKNEVENLRSDGKGPRSYLFTHVQFNFLYNGNHVVEVRAFSDPNHALDITEDAETGVQFTYSATWNETSDTFATRMSRYSRASLLPPVQQLHKLSLISSAVIFTLSVALVFMLFWWNIERILRKYIAVDEDNTEAGLVCSDGDFSKSPPYLSLLCAVLGCGTQIFLVVCCLFVLISLGIIEPYSRGSLWTSIVVMYTLTSALAGYSAVSYHRQFADNGWERSVLLTGVIFVAPVVLVMAVVNTVAILYGSTAALPFGTIFLLFFIYSFITVPFLALGGIIGNRYSYRKSMSFPKRFLRDIPLVTWYMKTRSQMLIGGLLPFSGILMELHLFYASLWSYKLFAQLGGLFVTFFFLVSLTAILSIVMTYVQFSGGDPRWWWRSVLRGGSTAIFMFCYCLYFYSRSSMSGLMQLTYFVGFNLSICYAFFLMLGAISFGASSVFMSHIYHAVKSE</sequence>
<feature type="transmembrane region" description="Helical" evidence="10">
    <location>
        <begin position="291"/>
        <end position="321"/>
    </location>
</feature>
<feature type="transmembrane region" description="Helical" evidence="10">
    <location>
        <begin position="327"/>
        <end position="351"/>
    </location>
</feature>
<feature type="transmembrane region" description="Helical" evidence="10">
    <location>
        <begin position="455"/>
        <end position="476"/>
    </location>
</feature>
<feature type="transmembrane region" description="Helical" evidence="10">
    <location>
        <begin position="395"/>
        <end position="421"/>
    </location>
</feature>
<proteinExistence type="inferred from homology"/>
<dbReference type="GO" id="GO:0000139">
    <property type="term" value="C:Golgi membrane"/>
    <property type="evidence" value="ECO:0007669"/>
    <property type="project" value="UniProtKB-SubCell"/>
</dbReference>
<feature type="transmembrane region" description="Helical" evidence="10">
    <location>
        <begin position="363"/>
        <end position="389"/>
    </location>
</feature>
<reference evidence="11" key="1">
    <citation type="submission" date="2024-03" db="EMBL/GenBank/DDBJ databases">
        <title>WGS assembly of Saponaria officinalis var. Norfolk2.</title>
        <authorList>
            <person name="Jenkins J."/>
            <person name="Shu S."/>
            <person name="Grimwood J."/>
            <person name="Barry K."/>
            <person name="Goodstein D."/>
            <person name="Schmutz J."/>
            <person name="Leebens-Mack J."/>
            <person name="Osbourn A."/>
        </authorList>
    </citation>
    <scope>NUCLEOTIDE SEQUENCE [LARGE SCALE GENOMIC DNA]</scope>
    <source>
        <strain evidence="11">JIC</strain>
    </source>
</reference>